<accession>A0A1V6T460</accession>
<evidence type="ECO:0000256" key="3">
    <source>
        <dbReference type="SAM" id="MobiDB-lite"/>
    </source>
</evidence>
<feature type="region of interest" description="Disordered" evidence="3">
    <location>
        <begin position="663"/>
        <end position="688"/>
    </location>
</feature>
<dbReference type="PROSITE" id="PS50088">
    <property type="entry name" value="ANK_REPEAT"/>
    <property type="match status" value="4"/>
</dbReference>
<dbReference type="Proteomes" id="UP000191285">
    <property type="component" value="Unassembled WGS sequence"/>
</dbReference>
<dbReference type="STRING" id="303698.A0A1V6T460"/>
<feature type="domain" description="GPI inositol-deacylase winged helix" evidence="4">
    <location>
        <begin position="1376"/>
        <end position="1467"/>
    </location>
</feature>
<dbReference type="SUPFAM" id="SSF52540">
    <property type="entry name" value="P-loop containing nucleoside triphosphate hydrolases"/>
    <property type="match status" value="1"/>
</dbReference>
<sequence>MDYQFDPFSPEAVAKYSTPVPAINKVEYIDPTVIFRALRAGKNDNYLPLPEYTSPAEVRKEATERSQNIFNRYETLHGILERHEATIQKRWLKKTRQQRRKVLLNAWTDMPLNHRPDFEPLRNGWTPERTQGTKVRGIFLWPHINQEDLLNTKTLPLLLNARGRHAPSHFAAVDHESTRVGLVTLSIMPSFLDGYIMILHGMADNTLEYGRLVSWDEEPGAFDLMVQGKQFLPSEGLIILEIQERLLGFLIDCSMQILHDIDPSAITSDDFPILAEPPLKTGQELNGFDSLRVMVAEAPYRVPAKLDLSQIESLLSARASAAEDHLWALRENPDYFSHVAHEAKDHRQENLKDTAGNNHPVFRIGKPDIFWSRVISNVVSEAYIELQVFAEMSIQVNELVALQLKYASQIKPSEDLPKEYEDALLRFCFYMHQAARGPLRILKEKVPASPPLQRLFIREPPVGLHSSIIHAFLNPGAKTSKLDLQLLWLLRTLSEDDVDLACLGLPVVVDELERLLQSEPHAKELISPYISSVISDLSIVSQTLNQLYLYQPWALTWPAKMAELEEVHAEELSQRTESWTKMLAALSPKSLRACSVKLDEPSSGKFTYPIHKRRTKENVEALRQSEHSLDAFWASIDQLMITKAVDLRNTPLPVSAIYSGISPQQLDTAQPKKKSKTRGKPSPASAADTEVQILQKENQSDPQPTLSVDARALKVFRMIFFNPATTSSPGEVPWNDFLHAMTMVGFTATKLYGSVWQFRPTKLDVERSIQFHEPHPRGKMPFTTARRYGLQWISFTPEVERTNSSRFLIVKIILNRRLGKPVKIVGLTLLSDPQDAIADIVFVHGLQGHPRNTWTYYPNPSERDNPSTSGEVKKPKGLSRILGHHHPKQTESGAEAQDGIFWPEDLLKEDFPKARIMTFGYNTLVQNGIHTVNQGNLFSHARNLLYDLEAKRRKTPTRPLIFIAHSLGGIIVKEVLRRAEHDHDEKINKIYLSTTGVFFFGTPHRGSKDWASSAQVAARIIVPPESSSLDDPAQRLRALDENHKDMVKFKGRDDQGYEWVKEDIEELMEKAVDFEKRQDLVLEDGTPNEARNKCLQVFRTSNYEQFKDRNPDRLDRTCEWFLNHENFHKWRESDSSNILWVSADPGCGKSVLAKHLVDKEESLEAGRDRAVCYFFFKDDDEDQNNSATAMSAILHQLLSQRGELIPYAMKDYNAEGQNLPQLFQKLWNILLKAADDSKAGEIVCILDGLDNSVSEENNSRLKFIVTSRPYIDIERRFADLIRQFPEIRLSGEKETESISREIDKVIRSKLEKLSNDLNLSTTERYTLEKELLSMPQRTYLWATLVFEILNKTVRPTSRKLKEIIGSIPPTVDAAYESILSKIDDKTQARKLFSIVVAANRPLTLSEMNVALTIDDDHKSYEELEEDLDDKARFESTVRAIGGLFISIKDQRVYLIHQTARQFLLAENKVLDSWKHSLDPVETELIMAKSCITFLMFTEFDDGFDWEETDNVPLNEVLEFDYLDYASNFWMGHFRKAQTKTDEDLVQFVLEVCENKSRRFNIWSRLFRRFNPSSPILGLVDTMMIASYFGHDTVVNQLLADEEEHIHLTDRHIGRTSLAWAVEQGHIRVVELIVGTGKANVNMKDGRDQTPLWLACNLHQEEIALVLLENSADPMFKTDRTQSAIFESAIQGLPKVVSWILRSMSDEALRDLTGQYDSEGKSILNLAISDNRSQSKIVKIIIDALARFPDQRRKLLFHQDQSSCSPLFHAALKNQPDIIKILTKIDKELLNQRGWFGWRDTPLHVATHWQNLEAVQALLQAGANPDIPQRNGRTPLHIALERTDSPYGIKILKILLKRANPLITEENGKNILHLCLESNKAVYFDIIQDSIPDASFRQLLTSKNNRGNIPMFHAIDTLWSKGQDYALLSNTFSAIGDAMVKIISKADVNFILDLVKEKDRPIALHRFIETEFDEPVSQILTKVIVSNRSLLDQTDDKGMTFLMKAVDKKQLKTIKILLQNSAHIDAQDKDGKTALHYAVASDVPDIAELLFRANANLLIKDNYSRIPVDWCSSRNRCFKVVKPKDRPTTPNPAAITSSTRSSRSEWLMVLGAPLESCFWPLQGDRTWHPTVLRESRYVISESIPDHIKLPVSRIQVIVEGRDQGWSHPDFFGDRPEGSFTSESSFSIAILRNDQIVLQREWARNRHRLKTLHRFECTWYSDSQRNRDNADFGGRRPASPDDQGDFVRRLNVGDKVVLLALSSGEGWMNIVKSASIEIFFED</sequence>
<evidence type="ECO:0000259" key="5">
    <source>
        <dbReference type="Pfam" id="PF23239"/>
    </source>
</evidence>
<dbReference type="Pfam" id="PF22939">
    <property type="entry name" value="WHD_GPIID"/>
    <property type="match status" value="1"/>
</dbReference>
<evidence type="ECO:0000313" key="7">
    <source>
        <dbReference type="EMBL" id="OQE21175.1"/>
    </source>
</evidence>
<dbReference type="GO" id="GO:0072330">
    <property type="term" value="P:monocarboxylic acid biosynthetic process"/>
    <property type="evidence" value="ECO:0007669"/>
    <property type="project" value="UniProtKB-ARBA"/>
</dbReference>
<feature type="domain" description="DUF7069" evidence="5">
    <location>
        <begin position="1298"/>
        <end position="1359"/>
    </location>
</feature>
<evidence type="ECO:0000259" key="4">
    <source>
        <dbReference type="Pfam" id="PF22939"/>
    </source>
</evidence>
<dbReference type="InterPro" id="IPR002110">
    <property type="entry name" value="Ankyrin_rpt"/>
</dbReference>
<dbReference type="PROSITE" id="PS50297">
    <property type="entry name" value="ANK_REP_REGION"/>
    <property type="match status" value="4"/>
</dbReference>
<dbReference type="GO" id="GO:0017000">
    <property type="term" value="P:antibiotic biosynthetic process"/>
    <property type="evidence" value="ECO:0007669"/>
    <property type="project" value="UniProtKB-ARBA"/>
</dbReference>
<keyword evidence="1" id="KW-0677">Repeat</keyword>
<dbReference type="Pfam" id="PF23239">
    <property type="entry name" value="DUF7069"/>
    <property type="match status" value="1"/>
</dbReference>
<feature type="repeat" description="ANK" evidence="2">
    <location>
        <begin position="1797"/>
        <end position="1829"/>
    </location>
</feature>
<dbReference type="InterPro" id="IPR027417">
    <property type="entry name" value="P-loop_NTPase"/>
</dbReference>
<protein>
    <submittedName>
        <fullName evidence="7">Uncharacterized protein</fullName>
    </submittedName>
</protein>
<keyword evidence="8" id="KW-1185">Reference proteome</keyword>
<evidence type="ECO:0000259" key="6">
    <source>
        <dbReference type="Pfam" id="PF24883"/>
    </source>
</evidence>
<feature type="region of interest" description="Disordered" evidence="3">
    <location>
        <begin position="854"/>
        <end position="875"/>
    </location>
</feature>
<evidence type="ECO:0000256" key="1">
    <source>
        <dbReference type="ARBA" id="ARBA00022737"/>
    </source>
</evidence>
<dbReference type="Gene3D" id="1.25.40.20">
    <property type="entry name" value="Ankyrin repeat-containing domain"/>
    <property type="match status" value="3"/>
</dbReference>
<dbReference type="PANTHER" id="PTHR40788:SF2">
    <property type="entry name" value="CLR5 DOMAIN-CONTAINING PROTEIN"/>
    <property type="match status" value="1"/>
</dbReference>
<name>A0A1V6T460_9EURO</name>
<proteinExistence type="predicted"/>
<dbReference type="OrthoDB" id="163438at2759"/>
<dbReference type="SMART" id="SM00248">
    <property type="entry name" value="ANK"/>
    <property type="match status" value="9"/>
</dbReference>
<dbReference type="SUPFAM" id="SSF53474">
    <property type="entry name" value="alpha/beta-Hydrolases"/>
    <property type="match status" value="1"/>
</dbReference>
<evidence type="ECO:0000256" key="2">
    <source>
        <dbReference type="PROSITE-ProRule" id="PRU00023"/>
    </source>
</evidence>
<feature type="repeat" description="ANK" evidence="2">
    <location>
        <begin position="2029"/>
        <end position="2061"/>
    </location>
</feature>
<gene>
    <name evidence="7" type="ORF">PENSTE_c012G03144</name>
</gene>
<feature type="repeat" description="ANK" evidence="2">
    <location>
        <begin position="1830"/>
        <end position="1866"/>
    </location>
</feature>
<organism evidence="7 8">
    <name type="scientific">Penicillium steckii</name>
    <dbReference type="NCBI Taxonomy" id="303698"/>
    <lineage>
        <taxon>Eukaryota</taxon>
        <taxon>Fungi</taxon>
        <taxon>Dikarya</taxon>
        <taxon>Ascomycota</taxon>
        <taxon>Pezizomycotina</taxon>
        <taxon>Eurotiomycetes</taxon>
        <taxon>Eurotiomycetidae</taxon>
        <taxon>Eurotiales</taxon>
        <taxon>Aspergillaceae</taxon>
        <taxon>Penicillium</taxon>
    </lineage>
</organism>
<dbReference type="Gene3D" id="3.40.50.1820">
    <property type="entry name" value="alpha/beta hydrolase"/>
    <property type="match status" value="1"/>
</dbReference>
<dbReference type="InterPro" id="IPR029058">
    <property type="entry name" value="AB_hydrolase_fold"/>
</dbReference>
<dbReference type="InterPro" id="IPR036770">
    <property type="entry name" value="Ankyrin_rpt-contain_sf"/>
</dbReference>
<dbReference type="SUPFAM" id="SSF48403">
    <property type="entry name" value="Ankyrin repeat"/>
    <property type="match status" value="2"/>
</dbReference>
<dbReference type="InterPro" id="IPR055497">
    <property type="entry name" value="DUF7069"/>
</dbReference>
<dbReference type="InterPro" id="IPR054471">
    <property type="entry name" value="GPIID_WHD"/>
</dbReference>
<dbReference type="Pfam" id="PF12796">
    <property type="entry name" value="Ank_2"/>
    <property type="match status" value="3"/>
</dbReference>
<dbReference type="Gene3D" id="3.40.50.300">
    <property type="entry name" value="P-loop containing nucleotide triphosphate hydrolases"/>
    <property type="match status" value="1"/>
</dbReference>
<dbReference type="Pfam" id="PF24883">
    <property type="entry name" value="NPHP3_N"/>
    <property type="match status" value="1"/>
</dbReference>
<dbReference type="EMBL" id="MLKD01000012">
    <property type="protein sequence ID" value="OQE21175.1"/>
    <property type="molecule type" value="Genomic_DNA"/>
</dbReference>
<dbReference type="PANTHER" id="PTHR40788">
    <property type="entry name" value="CLR5 DOMAIN-CONTAINING PROTEIN-RELATED"/>
    <property type="match status" value="1"/>
</dbReference>
<comment type="caution">
    <text evidence="7">The sequence shown here is derived from an EMBL/GenBank/DDBJ whole genome shotgun (WGS) entry which is preliminary data.</text>
</comment>
<dbReference type="InterPro" id="IPR056884">
    <property type="entry name" value="NPHP3-like_N"/>
</dbReference>
<reference evidence="8" key="1">
    <citation type="journal article" date="2017" name="Nat. Microbiol.">
        <title>Global analysis of biosynthetic gene clusters reveals vast potential of secondary metabolite production in Penicillium species.</title>
        <authorList>
            <person name="Nielsen J.C."/>
            <person name="Grijseels S."/>
            <person name="Prigent S."/>
            <person name="Ji B."/>
            <person name="Dainat J."/>
            <person name="Nielsen K.F."/>
            <person name="Frisvad J.C."/>
            <person name="Workman M."/>
            <person name="Nielsen J."/>
        </authorList>
    </citation>
    <scope>NUCLEOTIDE SEQUENCE [LARGE SCALE GENOMIC DNA]</scope>
    <source>
        <strain evidence="8">IBT 24891</strain>
    </source>
</reference>
<feature type="domain" description="Nephrocystin 3-like N-terminal" evidence="6">
    <location>
        <begin position="1117"/>
        <end position="1264"/>
    </location>
</feature>
<evidence type="ECO:0000313" key="8">
    <source>
        <dbReference type="Proteomes" id="UP000191285"/>
    </source>
</evidence>
<feature type="repeat" description="ANK" evidence="2">
    <location>
        <begin position="1996"/>
        <end position="2028"/>
    </location>
</feature>
<keyword evidence="2" id="KW-0040">ANK repeat</keyword>